<evidence type="ECO:0000313" key="2">
    <source>
        <dbReference type="Proteomes" id="UP000004090"/>
    </source>
</evidence>
<evidence type="ECO:0000313" key="1">
    <source>
        <dbReference type="EMBL" id="EDP11175.1"/>
    </source>
</evidence>
<name>A8RBI1_9FIRM</name>
<dbReference type="Proteomes" id="UP000004090">
    <property type="component" value="Unassembled WGS sequence"/>
</dbReference>
<comment type="caution">
    <text evidence="1">The sequence shown here is derived from an EMBL/GenBank/DDBJ whole genome shotgun (WGS) entry which is preliminary data.</text>
</comment>
<organism evidence="1 2">
    <name type="scientific">Amedibacillus dolichus DSM 3991</name>
    <dbReference type="NCBI Taxonomy" id="428127"/>
    <lineage>
        <taxon>Bacteria</taxon>
        <taxon>Bacillati</taxon>
        <taxon>Bacillota</taxon>
        <taxon>Erysipelotrichia</taxon>
        <taxon>Erysipelotrichales</taxon>
        <taxon>Erysipelotrichaceae</taxon>
        <taxon>Amedibacillus</taxon>
    </lineage>
</organism>
<dbReference type="HOGENOM" id="CLU_3025480_0_0_9"/>
<dbReference type="GeneID" id="92794480"/>
<accession>A8RBI1</accession>
<sequence length="55" mass="6658">MFDKKGMILLESCLFFMLCMLLTALIFRCALALHQRDSVKRDWFHDEEIREIYES</sequence>
<dbReference type="RefSeq" id="WP_004799323.1">
    <property type="nucleotide sequence ID" value="NZ_DS483475.1"/>
</dbReference>
<dbReference type="EMBL" id="ABAW02000019">
    <property type="protein sequence ID" value="EDP11175.1"/>
    <property type="molecule type" value="Genomic_DNA"/>
</dbReference>
<protein>
    <submittedName>
        <fullName evidence="1">Uncharacterized protein</fullName>
    </submittedName>
</protein>
<proteinExistence type="predicted"/>
<dbReference type="AlphaFoldDB" id="A8RBI1"/>
<reference evidence="1 2" key="1">
    <citation type="submission" date="2007-09" db="EMBL/GenBank/DDBJ databases">
        <title>Draft genome sequence of Eubacterium dolichum (DSM 3991).</title>
        <authorList>
            <person name="Sudarsanam P."/>
            <person name="Ley R."/>
            <person name="Guruge J."/>
            <person name="Turnbaugh P.J."/>
            <person name="Mahowald M."/>
            <person name="Liep D."/>
            <person name="Gordon J."/>
        </authorList>
    </citation>
    <scope>NUCLEOTIDE SEQUENCE [LARGE SCALE GENOMIC DNA]</scope>
    <source>
        <strain evidence="1 2">DSM 3991</strain>
    </source>
</reference>
<gene>
    <name evidence="1" type="ORF">EUBDOL_01095</name>
</gene>
<reference evidence="1 2" key="2">
    <citation type="submission" date="2007-09" db="EMBL/GenBank/DDBJ databases">
        <authorList>
            <person name="Fulton L."/>
            <person name="Clifton S."/>
            <person name="Fulton B."/>
            <person name="Xu J."/>
            <person name="Minx P."/>
            <person name="Pepin K.H."/>
            <person name="Johnson M."/>
            <person name="Thiruvilangam P."/>
            <person name="Bhonagiri V."/>
            <person name="Nash W.E."/>
            <person name="Mardis E.R."/>
            <person name="Wilson R.K."/>
        </authorList>
    </citation>
    <scope>NUCLEOTIDE SEQUENCE [LARGE SCALE GENOMIC DNA]</scope>
    <source>
        <strain evidence="1 2">DSM 3991</strain>
    </source>
</reference>